<keyword evidence="2" id="KW-0238">DNA-binding</keyword>
<protein>
    <submittedName>
        <fullName evidence="5">Substrate-binding domain-containing protein</fullName>
    </submittedName>
</protein>
<evidence type="ECO:0000259" key="4">
    <source>
        <dbReference type="Pfam" id="PF00532"/>
    </source>
</evidence>
<organism evidence="5 6">
    <name type="scientific">Pseudarthrobacter humi</name>
    <dbReference type="NCBI Taxonomy" id="2952523"/>
    <lineage>
        <taxon>Bacteria</taxon>
        <taxon>Bacillati</taxon>
        <taxon>Actinomycetota</taxon>
        <taxon>Actinomycetes</taxon>
        <taxon>Micrococcales</taxon>
        <taxon>Micrococcaceae</taxon>
        <taxon>Pseudarthrobacter</taxon>
    </lineage>
</organism>
<feature type="domain" description="Periplasmic binding protein/LacI sugar binding" evidence="4">
    <location>
        <begin position="7"/>
        <end position="272"/>
    </location>
</feature>
<keyword evidence="6" id="KW-1185">Reference proteome</keyword>
<dbReference type="PANTHER" id="PTHR30146">
    <property type="entry name" value="LACI-RELATED TRANSCRIPTIONAL REPRESSOR"/>
    <property type="match status" value="1"/>
</dbReference>
<dbReference type="EMBL" id="JANCLV010000004">
    <property type="protein sequence ID" value="MCP8999840.1"/>
    <property type="molecule type" value="Genomic_DNA"/>
</dbReference>
<dbReference type="RefSeq" id="WP_254749417.1">
    <property type="nucleotide sequence ID" value="NZ_JANCLV010000004.1"/>
</dbReference>
<dbReference type="InterPro" id="IPR028082">
    <property type="entry name" value="Peripla_BP_I"/>
</dbReference>
<sequence length="299" mass="32058">MITGQTNTVGVVIPDISSHFFANALRGISTAAREAGYELLLSSTDGDLGLERRAVDLLAAKRVDAIIVAPVSTEDTAHLEKLAEQGIAVALLDRPAPEVKRASYVSVDHVGASSMAVNHLLDLGHRQIGIVTEAVMPPGWQEAVDSGDALSLRPSAARLVGYRNALRGAGIRFRDEYVAHSAYSKSSARAATERLLRQYPEITAIYCTDSELSAGSFAALQDLEISCPDSISLIGFDDQDWATLVRPRLTVVEQPNYQLGRASAEEAIGAITDPGGARRNRTLSGRLIVRDSTGRPRAR</sequence>
<name>A0ABT1LN09_9MICC</name>
<proteinExistence type="predicted"/>
<gene>
    <name evidence="5" type="ORF">NFC73_08865</name>
</gene>
<dbReference type="Gene3D" id="3.40.50.2300">
    <property type="match status" value="2"/>
</dbReference>
<dbReference type="InterPro" id="IPR001761">
    <property type="entry name" value="Peripla_BP/Lac1_sug-bd_dom"/>
</dbReference>
<accession>A0ABT1LN09</accession>
<dbReference type="Pfam" id="PF00532">
    <property type="entry name" value="Peripla_BP_1"/>
    <property type="match status" value="1"/>
</dbReference>
<dbReference type="SUPFAM" id="SSF53822">
    <property type="entry name" value="Periplasmic binding protein-like I"/>
    <property type="match status" value="1"/>
</dbReference>
<keyword evidence="1" id="KW-0805">Transcription regulation</keyword>
<evidence type="ECO:0000256" key="2">
    <source>
        <dbReference type="ARBA" id="ARBA00023125"/>
    </source>
</evidence>
<keyword evidence="3" id="KW-0804">Transcription</keyword>
<evidence type="ECO:0000256" key="3">
    <source>
        <dbReference type="ARBA" id="ARBA00023163"/>
    </source>
</evidence>
<reference evidence="5 6" key="1">
    <citation type="submission" date="2022-06" db="EMBL/GenBank/DDBJ databases">
        <title>Pseudarthrobacter sp. strain RMG13 Genome sequencing and assembly.</title>
        <authorList>
            <person name="Kim I."/>
        </authorList>
    </citation>
    <scope>NUCLEOTIDE SEQUENCE [LARGE SCALE GENOMIC DNA]</scope>
    <source>
        <strain evidence="5 6">RMG13</strain>
    </source>
</reference>
<dbReference type="Proteomes" id="UP001524318">
    <property type="component" value="Unassembled WGS sequence"/>
</dbReference>
<evidence type="ECO:0000313" key="5">
    <source>
        <dbReference type="EMBL" id="MCP8999840.1"/>
    </source>
</evidence>
<evidence type="ECO:0000313" key="6">
    <source>
        <dbReference type="Proteomes" id="UP001524318"/>
    </source>
</evidence>
<dbReference type="CDD" id="cd06267">
    <property type="entry name" value="PBP1_LacI_sugar_binding-like"/>
    <property type="match status" value="1"/>
</dbReference>
<comment type="caution">
    <text evidence="5">The sequence shown here is derived from an EMBL/GenBank/DDBJ whole genome shotgun (WGS) entry which is preliminary data.</text>
</comment>
<evidence type="ECO:0000256" key="1">
    <source>
        <dbReference type="ARBA" id="ARBA00023015"/>
    </source>
</evidence>
<dbReference type="PANTHER" id="PTHR30146:SF109">
    <property type="entry name" value="HTH-TYPE TRANSCRIPTIONAL REGULATOR GALS"/>
    <property type="match status" value="1"/>
</dbReference>